<dbReference type="AlphaFoldDB" id="A0AAN7VB03"/>
<dbReference type="PRINTS" id="PR00385">
    <property type="entry name" value="P450"/>
</dbReference>
<evidence type="ECO:0000256" key="4">
    <source>
        <dbReference type="ARBA" id="ARBA00004406"/>
    </source>
</evidence>
<gene>
    <name evidence="15" type="ORF">RI129_006580</name>
</gene>
<dbReference type="GO" id="GO:0005789">
    <property type="term" value="C:endoplasmic reticulum membrane"/>
    <property type="evidence" value="ECO:0007669"/>
    <property type="project" value="UniProtKB-SubCell"/>
</dbReference>
<comment type="similarity">
    <text evidence="5">Belongs to the cytochrome P450 family.</text>
</comment>
<dbReference type="PANTHER" id="PTHR24300:SF403">
    <property type="entry name" value="CYTOCHROME P450 306A1"/>
    <property type="match status" value="1"/>
</dbReference>
<evidence type="ECO:0000313" key="15">
    <source>
        <dbReference type="EMBL" id="KAK5645280.1"/>
    </source>
</evidence>
<dbReference type="Proteomes" id="UP001329430">
    <property type="component" value="Chromosome 4"/>
</dbReference>
<evidence type="ECO:0000256" key="5">
    <source>
        <dbReference type="ARBA" id="ARBA00010617"/>
    </source>
</evidence>
<evidence type="ECO:0000256" key="14">
    <source>
        <dbReference type="PIRSR" id="PIRSR602401-1"/>
    </source>
</evidence>
<evidence type="ECO:0000256" key="6">
    <source>
        <dbReference type="ARBA" id="ARBA00022617"/>
    </source>
</evidence>
<dbReference type="InterPro" id="IPR002401">
    <property type="entry name" value="Cyt_P450_E_grp-I"/>
</dbReference>
<comment type="caution">
    <text evidence="15">The sequence shown here is derived from an EMBL/GenBank/DDBJ whole genome shotgun (WGS) entry which is preliminary data.</text>
</comment>
<keyword evidence="11 14" id="KW-0408">Iron</keyword>
<comment type="subcellular location">
    <subcellularLocation>
        <location evidence="4">Endoplasmic reticulum membrane</location>
        <topology evidence="4">Peripheral membrane protein</topology>
    </subcellularLocation>
    <subcellularLocation>
        <location evidence="3">Microsome membrane</location>
        <topology evidence="3">Peripheral membrane protein</topology>
    </subcellularLocation>
</comment>
<name>A0AAN7VB03_9COLE</name>
<proteinExistence type="inferred from homology"/>
<dbReference type="GO" id="GO:0006805">
    <property type="term" value="P:xenobiotic metabolic process"/>
    <property type="evidence" value="ECO:0007669"/>
    <property type="project" value="TreeGrafter"/>
</dbReference>
<dbReference type="EMBL" id="JAVRBK010000004">
    <property type="protein sequence ID" value="KAK5645280.1"/>
    <property type="molecule type" value="Genomic_DNA"/>
</dbReference>
<evidence type="ECO:0000256" key="10">
    <source>
        <dbReference type="ARBA" id="ARBA00023002"/>
    </source>
</evidence>
<evidence type="ECO:0000256" key="7">
    <source>
        <dbReference type="ARBA" id="ARBA00022723"/>
    </source>
</evidence>
<keyword evidence="12" id="KW-0503">Monooxygenase</keyword>
<evidence type="ECO:0008006" key="17">
    <source>
        <dbReference type="Google" id="ProtNLM"/>
    </source>
</evidence>
<dbReference type="GO" id="GO:0020037">
    <property type="term" value="F:heme binding"/>
    <property type="evidence" value="ECO:0007669"/>
    <property type="project" value="InterPro"/>
</dbReference>
<evidence type="ECO:0000256" key="9">
    <source>
        <dbReference type="ARBA" id="ARBA00022848"/>
    </source>
</evidence>
<dbReference type="GO" id="GO:0016712">
    <property type="term" value="F:oxidoreductase activity, acting on paired donors, with incorporation or reduction of molecular oxygen, reduced flavin or flavoprotein as one donor, and incorporation of one atom of oxygen"/>
    <property type="evidence" value="ECO:0007669"/>
    <property type="project" value="TreeGrafter"/>
</dbReference>
<dbReference type="GO" id="GO:0008395">
    <property type="term" value="F:steroid hydroxylase activity"/>
    <property type="evidence" value="ECO:0007669"/>
    <property type="project" value="TreeGrafter"/>
</dbReference>
<dbReference type="GO" id="GO:0006082">
    <property type="term" value="P:organic acid metabolic process"/>
    <property type="evidence" value="ECO:0007669"/>
    <property type="project" value="TreeGrafter"/>
</dbReference>
<evidence type="ECO:0000256" key="11">
    <source>
        <dbReference type="ARBA" id="ARBA00023004"/>
    </source>
</evidence>
<evidence type="ECO:0000256" key="1">
    <source>
        <dbReference type="ARBA" id="ARBA00001971"/>
    </source>
</evidence>
<keyword evidence="16" id="KW-1185">Reference proteome</keyword>
<dbReference type="InterPro" id="IPR001128">
    <property type="entry name" value="Cyt_P450"/>
</dbReference>
<evidence type="ECO:0000256" key="12">
    <source>
        <dbReference type="ARBA" id="ARBA00023033"/>
    </source>
</evidence>
<keyword evidence="13" id="KW-0472">Membrane</keyword>
<dbReference type="PRINTS" id="PR00463">
    <property type="entry name" value="EP450I"/>
</dbReference>
<keyword evidence="8" id="KW-0256">Endoplasmic reticulum</keyword>
<evidence type="ECO:0000256" key="2">
    <source>
        <dbReference type="ARBA" id="ARBA00003690"/>
    </source>
</evidence>
<evidence type="ECO:0000256" key="8">
    <source>
        <dbReference type="ARBA" id="ARBA00022824"/>
    </source>
</evidence>
<dbReference type="InterPro" id="IPR050182">
    <property type="entry name" value="Cytochrome_P450_fam2"/>
</dbReference>
<dbReference type="SUPFAM" id="SSF48264">
    <property type="entry name" value="Cytochrome P450"/>
    <property type="match status" value="1"/>
</dbReference>
<evidence type="ECO:0000256" key="13">
    <source>
        <dbReference type="ARBA" id="ARBA00023136"/>
    </source>
</evidence>
<dbReference type="PANTHER" id="PTHR24300">
    <property type="entry name" value="CYTOCHROME P450 508A4-RELATED"/>
    <property type="match status" value="1"/>
</dbReference>
<keyword evidence="6 14" id="KW-0349">Heme</keyword>
<evidence type="ECO:0000313" key="16">
    <source>
        <dbReference type="Proteomes" id="UP001329430"/>
    </source>
</evidence>
<evidence type="ECO:0000256" key="3">
    <source>
        <dbReference type="ARBA" id="ARBA00004174"/>
    </source>
</evidence>
<keyword evidence="9" id="KW-0492">Microsome</keyword>
<protein>
    <recommendedName>
        <fullName evidence="17">Cytochrome P450 306a1</fullName>
    </recommendedName>
</protein>
<comment type="cofactor">
    <cofactor evidence="1 14">
        <name>heme</name>
        <dbReference type="ChEBI" id="CHEBI:30413"/>
    </cofactor>
</comment>
<feature type="binding site" description="axial binding residue" evidence="14">
    <location>
        <position position="430"/>
    </location>
    <ligand>
        <name>heme</name>
        <dbReference type="ChEBI" id="CHEBI:30413"/>
    </ligand>
    <ligandPart>
        <name>Fe</name>
        <dbReference type="ChEBI" id="CHEBI:18248"/>
    </ligandPart>
</feature>
<dbReference type="InterPro" id="IPR036396">
    <property type="entry name" value="Cyt_P450_sf"/>
</dbReference>
<comment type="function">
    <text evidence="2">May be involved in the metabolism of insect hormones and in the breakdown of synthetic insecticides.</text>
</comment>
<dbReference type="GO" id="GO:0005506">
    <property type="term" value="F:iron ion binding"/>
    <property type="evidence" value="ECO:0007669"/>
    <property type="project" value="InterPro"/>
</dbReference>
<organism evidence="15 16">
    <name type="scientific">Pyrocoelia pectoralis</name>
    <dbReference type="NCBI Taxonomy" id="417401"/>
    <lineage>
        <taxon>Eukaryota</taxon>
        <taxon>Metazoa</taxon>
        <taxon>Ecdysozoa</taxon>
        <taxon>Arthropoda</taxon>
        <taxon>Hexapoda</taxon>
        <taxon>Insecta</taxon>
        <taxon>Pterygota</taxon>
        <taxon>Neoptera</taxon>
        <taxon>Endopterygota</taxon>
        <taxon>Coleoptera</taxon>
        <taxon>Polyphaga</taxon>
        <taxon>Elateriformia</taxon>
        <taxon>Elateroidea</taxon>
        <taxon>Lampyridae</taxon>
        <taxon>Lampyrinae</taxon>
        <taxon>Pyrocoelia</taxon>
    </lineage>
</organism>
<reference evidence="15 16" key="1">
    <citation type="journal article" date="2024" name="Insects">
        <title>An Improved Chromosome-Level Genome Assembly of the Firefly Pyrocoelia pectoralis.</title>
        <authorList>
            <person name="Fu X."/>
            <person name="Meyer-Rochow V.B."/>
            <person name="Ballantyne L."/>
            <person name="Zhu X."/>
        </authorList>
    </citation>
    <scope>NUCLEOTIDE SEQUENCE [LARGE SCALE GENOMIC DNA]</scope>
    <source>
        <strain evidence="15">XCY_ONT2</strain>
    </source>
</reference>
<keyword evidence="7 14" id="KW-0479">Metal-binding</keyword>
<dbReference type="Gene3D" id="1.10.630.10">
    <property type="entry name" value="Cytochrome P450"/>
    <property type="match status" value="1"/>
</dbReference>
<accession>A0AAN7VB03</accession>
<dbReference type="Pfam" id="PF00067">
    <property type="entry name" value="p450"/>
    <property type="match status" value="1"/>
</dbReference>
<dbReference type="FunFam" id="1.10.630.10:FF:000238">
    <property type="entry name" value="Cytochrome P450 2A6"/>
    <property type="match status" value="1"/>
</dbReference>
<keyword evidence="10" id="KW-0560">Oxidoreductase</keyword>
<sequence length="482" mass="55123">MIYVLILAILLLALYWLFSRKKLPPGPWGLPVLGYLPFLDPKAPHETLTKLAHKYGKIYGLHLGSVYTIVLSDTAMISSAFSMDKLTGRAPLYITHGIMGGYGLICAEGTMWRVHRKFAASFLRLFGATKSTRTSTNNVTSLIMKEVQECVNGIQNDCQPVDPLAHLQHAIGSIMCQLVLGKTWQKNDPTWLWLQHLQEEGTRAIGVAGPLNFLPFLRFIPRFSKVMHFLLDGKHKTHKLYRELIDHERQNLKDGEPPQNFIQAFLREMDSTPDKEYFSYQQFYHLLADVFGAGLDTTLTTLRWHLLYMAAYPEIQAKIFEEIDCVLNVNPPTINDLPLLPLMRASIAETQRIRSVVPVGIPHATLDETNLFGYYIPKGTMVLPLQWAIHMDAEIWSKPDEYNPYRFLNEGREFVKPKQFIPFQTGKRMCIGEDLAIMIMFLFSTTILQQFEIYKSCDVDLKGEIGITLTPRTQAIRFVARR</sequence>